<evidence type="ECO:0000256" key="1">
    <source>
        <dbReference type="SAM" id="SignalP"/>
    </source>
</evidence>
<dbReference type="InParanoid" id="A0A1J7JAV2"/>
<proteinExistence type="predicted"/>
<keyword evidence="1" id="KW-0732">Signal</keyword>
<evidence type="ECO:0000313" key="2">
    <source>
        <dbReference type="EMBL" id="OIW30425.1"/>
    </source>
</evidence>
<reference evidence="2 3" key="1">
    <citation type="submission" date="2016-10" db="EMBL/GenBank/DDBJ databases">
        <title>Draft genome sequence of Coniochaeta ligniaria NRRL30616, a lignocellulolytic fungus for bioabatement of inhibitors in plant biomass hydrolysates.</title>
        <authorList>
            <consortium name="DOE Joint Genome Institute"/>
            <person name="Jimenez D.J."/>
            <person name="Hector R.E."/>
            <person name="Riley R."/>
            <person name="Sun H."/>
            <person name="Grigoriev I.V."/>
            <person name="Van Elsas J.D."/>
            <person name="Nichols N.N."/>
        </authorList>
    </citation>
    <scope>NUCLEOTIDE SEQUENCE [LARGE SCALE GENOMIC DNA]</scope>
    <source>
        <strain evidence="2 3">NRRL 30616</strain>
    </source>
</reference>
<dbReference type="Gene3D" id="2.130.10.10">
    <property type="entry name" value="YVTN repeat-like/Quinoprotein amine dehydrogenase"/>
    <property type="match status" value="1"/>
</dbReference>
<dbReference type="Pfam" id="PF20055">
    <property type="entry name" value="DUF6454"/>
    <property type="match status" value="1"/>
</dbReference>
<dbReference type="InterPro" id="IPR046312">
    <property type="entry name" value="DUF6454"/>
</dbReference>
<organism evidence="2 3">
    <name type="scientific">Coniochaeta ligniaria NRRL 30616</name>
    <dbReference type="NCBI Taxonomy" id="1408157"/>
    <lineage>
        <taxon>Eukaryota</taxon>
        <taxon>Fungi</taxon>
        <taxon>Dikarya</taxon>
        <taxon>Ascomycota</taxon>
        <taxon>Pezizomycotina</taxon>
        <taxon>Sordariomycetes</taxon>
        <taxon>Sordariomycetidae</taxon>
        <taxon>Coniochaetales</taxon>
        <taxon>Coniochaetaceae</taxon>
        <taxon>Coniochaeta</taxon>
    </lineage>
</organism>
<name>A0A1J7JAV2_9PEZI</name>
<sequence length="309" mass="33934">MRGRSLINLALVGSTAFAAQCALPETANPEITTLFSRLSRNTNWNPLGAISLNFSTYHCEGLAITPTRLFLSSVQVTESTQTYPTPINGLDRTPGKGIGHIFVLDHAGNLEKDIVIENGDSYHPGGLDYDGKHVWVTMAEYRPNSAASVFRIDAETLEVAKQFDTDDHFGGIVWDREHRLLIGNNWGSRNWTAWKLDGTVVAKWANPDFYTDYQDCQYVHPGKAACSGVATLSSSASTKFELGGIALIDLAQQKIINNVPVSRWSKVGHSVNRNPFSLFVGSEGRLNMWVAPDDGTETGGTQILQYEVK</sequence>
<evidence type="ECO:0000313" key="3">
    <source>
        <dbReference type="Proteomes" id="UP000182658"/>
    </source>
</evidence>
<dbReference type="SUPFAM" id="SSF75011">
    <property type="entry name" value="3-carboxy-cis,cis-mucoante lactonizing enzyme"/>
    <property type="match status" value="1"/>
</dbReference>
<feature type="signal peptide" evidence="1">
    <location>
        <begin position="1"/>
        <end position="21"/>
    </location>
</feature>
<dbReference type="Proteomes" id="UP000182658">
    <property type="component" value="Unassembled WGS sequence"/>
</dbReference>
<gene>
    <name evidence="2" type="ORF">CONLIGDRAFT_699864</name>
</gene>
<feature type="chain" id="PRO_5009644981" evidence="1">
    <location>
        <begin position="22"/>
        <end position="309"/>
    </location>
</feature>
<protein>
    <submittedName>
        <fullName evidence="2">Uncharacterized protein</fullName>
    </submittedName>
</protein>
<keyword evidence="3" id="KW-1185">Reference proteome</keyword>
<dbReference type="OrthoDB" id="71437at2759"/>
<dbReference type="AlphaFoldDB" id="A0A1J7JAV2"/>
<dbReference type="InterPro" id="IPR015943">
    <property type="entry name" value="WD40/YVTN_repeat-like_dom_sf"/>
</dbReference>
<accession>A0A1J7JAV2</accession>
<dbReference type="EMBL" id="KV875096">
    <property type="protein sequence ID" value="OIW30425.1"/>
    <property type="molecule type" value="Genomic_DNA"/>
</dbReference>